<name>X4ZIX0_9BACL</name>
<keyword evidence="4 6" id="KW-1133">Transmembrane helix</keyword>
<keyword evidence="8" id="KW-1185">Reference proteome</keyword>
<gene>
    <name evidence="7" type="ORF">PSAB_22520</name>
</gene>
<dbReference type="STRING" id="1268072.PSAB_22520"/>
<sequence>MNDTLRLNRLLFAVIMAIIAVCLVIAELMPLHRAVYYGVILGAAVSCLNVMHAGYRVLRVTRNVTEGRKGSGFGFGVRIASSILAIMLALKFPDTFNEIAVCASLVIGQFLLFIISFVLVLKNE</sequence>
<comment type="subcellular location">
    <subcellularLocation>
        <location evidence="1">Cell membrane</location>
        <topology evidence="1">Multi-pass membrane protein</topology>
    </subcellularLocation>
</comment>
<accession>X4ZIX0</accession>
<feature type="transmembrane region" description="Helical" evidence="6">
    <location>
        <begin position="96"/>
        <end position="121"/>
    </location>
</feature>
<dbReference type="RefSeq" id="WP_025336838.1">
    <property type="nucleotide sequence ID" value="NZ_CP004078.1"/>
</dbReference>
<feature type="transmembrane region" description="Helical" evidence="6">
    <location>
        <begin position="35"/>
        <end position="58"/>
    </location>
</feature>
<dbReference type="Proteomes" id="UP000019772">
    <property type="component" value="Chromosome"/>
</dbReference>
<keyword evidence="5 6" id="KW-0472">Membrane</keyword>
<keyword evidence="2" id="KW-1003">Cell membrane</keyword>
<evidence type="ECO:0000256" key="1">
    <source>
        <dbReference type="ARBA" id="ARBA00004651"/>
    </source>
</evidence>
<evidence type="ECO:0008006" key="9">
    <source>
        <dbReference type="Google" id="ProtNLM"/>
    </source>
</evidence>
<evidence type="ECO:0000313" key="7">
    <source>
        <dbReference type="EMBL" id="AHV99391.1"/>
    </source>
</evidence>
<organism evidence="7 8">
    <name type="scientific">Paenibacillus sabinae T27</name>
    <dbReference type="NCBI Taxonomy" id="1268072"/>
    <lineage>
        <taxon>Bacteria</taxon>
        <taxon>Bacillati</taxon>
        <taxon>Bacillota</taxon>
        <taxon>Bacilli</taxon>
        <taxon>Bacillales</taxon>
        <taxon>Paenibacillaceae</taxon>
        <taxon>Paenibacillus</taxon>
    </lineage>
</organism>
<dbReference type="Pfam" id="PF03899">
    <property type="entry name" value="ATP-synt_I"/>
    <property type="match status" value="1"/>
</dbReference>
<evidence type="ECO:0000256" key="3">
    <source>
        <dbReference type="ARBA" id="ARBA00022692"/>
    </source>
</evidence>
<dbReference type="HOGENOM" id="CLU_147331_1_1_9"/>
<dbReference type="KEGG" id="psab:PSAB_22520"/>
<dbReference type="OrthoDB" id="2678639at2"/>
<proteinExistence type="predicted"/>
<feature type="transmembrane region" description="Helical" evidence="6">
    <location>
        <begin position="70"/>
        <end position="90"/>
    </location>
</feature>
<dbReference type="EMBL" id="CP004078">
    <property type="protein sequence ID" value="AHV99391.1"/>
    <property type="molecule type" value="Genomic_DNA"/>
</dbReference>
<evidence type="ECO:0000313" key="8">
    <source>
        <dbReference type="Proteomes" id="UP000019772"/>
    </source>
</evidence>
<protein>
    <recommendedName>
        <fullName evidence="9">ATP synthase I</fullName>
    </recommendedName>
</protein>
<dbReference type="InterPro" id="IPR005598">
    <property type="entry name" value="ATP_synth_I"/>
</dbReference>
<dbReference type="PATRIC" id="fig|1268072.3.peg.4640"/>
<reference evidence="7 8" key="1">
    <citation type="journal article" date="2014" name="PLoS Genet.">
        <title>Comparative Genomic Analysis of N2-Fixing and Non-N2-Fixing Paenibacillus spp.: Organization, Evolution and Expression of the Nitrogen Fixation Genes.</title>
        <authorList>
            <person name="Xie J.B."/>
            <person name="Du Z."/>
            <person name="Bai L."/>
            <person name="Tian C."/>
            <person name="Zhang Y."/>
            <person name="Xie J.Y."/>
            <person name="Wang T."/>
            <person name="Liu X."/>
            <person name="Chen X."/>
            <person name="Cheng Q."/>
            <person name="Chen S."/>
            <person name="Li J."/>
        </authorList>
    </citation>
    <scope>NUCLEOTIDE SEQUENCE [LARGE SCALE GENOMIC DNA]</scope>
    <source>
        <strain evidence="7 8">T27</strain>
    </source>
</reference>
<evidence type="ECO:0000256" key="2">
    <source>
        <dbReference type="ARBA" id="ARBA00022475"/>
    </source>
</evidence>
<evidence type="ECO:0000256" key="6">
    <source>
        <dbReference type="SAM" id="Phobius"/>
    </source>
</evidence>
<evidence type="ECO:0000256" key="4">
    <source>
        <dbReference type="ARBA" id="ARBA00022989"/>
    </source>
</evidence>
<feature type="transmembrane region" description="Helical" evidence="6">
    <location>
        <begin position="7"/>
        <end position="29"/>
    </location>
</feature>
<evidence type="ECO:0000256" key="5">
    <source>
        <dbReference type="ARBA" id="ARBA00023136"/>
    </source>
</evidence>
<keyword evidence="3 6" id="KW-0812">Transmembrane</keyword>
<dbReference type="AlphaFoldDB" id="X4ZIX0"/>
<dbReference type="GO" id="GO:0005886">
    <property type="term" value="C:plasma membrane"/>
    <property type="evidence" value="ECO:0007669"/>
    <property type="project" value="UniProtKB-SubCell"/>
</dbReference>